<comment type="similarity">
    <text evidence="1">Belongs to the TonB-dependent receptor family.</text>
</comment>
<accession>A0ABS9IHR7</accession>
<feature type="chain" id="PRO_5046152106" evidence="2">
    <location>
        <begin position="22"/>
        <end position="226"/>
    </location>
</feature>
<dbReference type="PROSITE" id="PS52016">
    <property type="entry name" value="TONB_DEPENDENT_REC_3"/>
    <property type="match status" value="1"/>
</dbReference>
<dbReference type="InterPro" id="IPR008969">
    <property type="entry name" value="CarboxyPept-like_regulatory"/>
</dbReference>
<keyword evidence="2" id="KW-0732">Signal</keyword>
<evidence type="ECO:0000256" key="1">
    <source>
        <dbReference type="PROSITE-ProRule" id="PRU01360"/>
    </source>
</evidence>
<sequence>MKSLYLIIVLAFFSFIGNSQTKSDTGKITLTGTITDFNKKPIKGVYIYIDSIKTNARTNKDGFYKVKTKGNINIITAYSIDHGILSVSYSGEKRVSFVFSDDSQPLDEADLIELGFGNPIKKRSGKVDFEGVRGLNGFNNIYQLIEGTVAGVTVTGQSISIRGAVTSTTNQGNSTEPMFIVNGLPLLDVSSIVPSNVKSIEVIKGPEAAYYGSRGVYGVIKITLRD</sequence>
<evidence type="ECO:0000256" key="2">
    <source>
        <dbReference type="SAM" id="SignalP"/>
    </source>
</evidence>
<dbReference type="InterPro" id="IPR039426">
    <property type="entry name" value="TonB-dep_rcpt-like"/>
</dbReference>
<evidence type="ECO:0000313" key="5">
    <source>
        <dbReference type="Proteomes" id="UP001200022"/>
    </source>
</evidence>
<dbReference type="Proteomes" id="UP001200022">
    <property type="component" value="Unassembled WGS sequence"/>
</dbReference>
<protein>
    <submittedName>
        <fullName evidence="4">TonB-dependent receptor plug domain-containing protein</fullName>
    </submittedName>
</protein>
<dbReference type="Gene3D" id="2.60.40.1120">
    <property type="entry name" value="Carboxypeptidase-like, regulatory domain"/>
    <property type="match status" value="1"/>
</dbReference>
<keyword evidence="1" id="KW-0472">Membrane</keyword>
<dbReference type="InterPro" id="IPR037066">
    <property type="entry name" value="Plug_dom_sf"/>
</dbReference>
<organism evidence="4 5">
    <name type="scientific">Flaviramulus multivorans</name>
    <dbReference type="NCBI Taxonomy" id="1304750"/>
    <lineage>
        <taxon>Bacteria</taxon>
        <taxon>Pseudomonadati</taxon>
        <taxon>Bacteroidota</taxon>
        <taxon>Flavobacteriia</taxon>
        <taxon>Flavobacteriales</taxon>
        <taxon>Flavobacteriaceae</taxon>
        <taxon>Flaviramulus</taxon>
    </lineage>
</organism>
<dbReference type="SUPFAM" id="SSF49464">
    <property type="entry name" value="Carboxypeptidase regulatory domain-like"/>
    <property type="match status" value="1"/>
</dbReference>
<comment type="caution">
    <text evidence="4">The sequence shown here is derived from an EMBL/GenBank/DDBJ whole genome shotgun (WGS) entry which is preliminary data.</text>
</comment>
<keyword evidence="5" id="KW-1185">Reference proteome</keyword>
<dbReference type="Gene3D" id="2.170.130.10">
    <property type="entry name" value="TonB-dependent receptor, plug domain"/>
    <property type="match status" value="1"/>
</dbReference>
<proteinExistence type="inferred from homology"/>
<dbReference type="RefSeq" id="WP_237230591.1">
    <property type="nucleotide sequence ID" value="NZ_JAKKDV010000001.1"/>
</dbReference>
<comment type="subcellular location">
    <subcellularLocation>
        <location evidence="1">Cell outer membrane</location>
        <topology evidence="1">Multi-pass membrane protein</topology>
    </subcellularLocation>
</comment>
<dbReference type="InterPro" id="IPR012910">
    <property type="entry name" value="Plug_dom"/>
</dbReference>
<keyword evidence="1" id="KW-0812">Transmembrane</keyword>
<keyword evidence="4" id="KW-0675">Receptor</keyword>
<name>A0ABS9IHR7_9FLAO</name>
<gene>
    <name evidence="4" type="ORF">L3X39_04700</name>
</gene>
<feature type="domain" description="TonB-dependent receptor plug" evidence="3">
    <location>
        <begin position="137"/>
        <end position="219"/>
    </location>
</feature>
<keyword evidence="1" id="KW-1134">Transmembrane beta strand</keyword>
<reference evidence="4 5" key="1">
    <citation type="submission" date="2022-01" db="EMBL/GenBank/DDBJ databases">
        <title>Draft genome sequence of Sabulilitoribacter multivorans KCTC 32326.</title>
        <authorList>
            <person name="Oh J.-S."/>
        </authorList>
    </citation>
    <scope>NUCLEOTIDE SEQUENCE [LARGE SCALE GENOMIC DNA]</scope>
    <source>
        <strain evidence="4 5">M-M16</strain>
    </source>
</reference>
<dbReference type="SUPFAM" id="SSF56935">
    <property type="entry name" value="Porins"/>
    <property type="match status" value="1"/>
</dbReference>
<keyword evidence="1" id="KW-0998">Cell outer membrane</keyword>
<dbReference type="Pfam" id="PF07715">
    <property type="entry name" value="Plug"/>
    <property type="match status" value="1"/>
</dbReference>
<keyword evidence="1" id="KW-0813">Transport</keyword>
<evidence type="ECO:0000313" key="4">
    <source>
        <dbReference type="EMBL" id="MCF7559928.1"/>
    </source>
</evidence>
<dbReference type="EMBL" id="JAKKDV010000001">
    <property type="protein sequence ID" value="MCF7559928.1"/>
    <property type="molecule type" value="Genomic_DNA"/>
</dbReference>
<feature type="signal peptide" evidence="2">
    <location>
        <begin position="1"/>
        <end position="21"/>
    </location>
</feature>
<evidence type="ECO:0000259" key="3">
    <source>
        <dbReference type="Pfam" id="PF07715"/>
    </source>
</evidence>